<feature type="region of interest" description="Disordered" evidence="2">
    <location>
        <begin position="24"/>
        <end position="68"/>
    </location>
</feature>
<dbReference type="Proteomes" id="UP000271162">
    <property type="component" value="Unassembled WGS sequence"/>
</dbReference>
<evidence type="ECO:0000256" key="2">
    <source>
        <dbReference type="SAM" id="MobiDB-lite"/>
    </source>
</evidence>
<name>A0A0N4YR24_NIPBR</name>
<gene>
    <name evidence="4" type="ORF">NBR_LOCUS19697</name>
</gene>
<feature type="signal peptide" evidence="3">
    <location>
        <begin position="1"/>
        <end position="19"/>
    </location>
</feature>
<keyword evidence="1" id="KW-0175">Coiled coil</keyword>
<dbReference type="WBParaSite" id="NBR_0001969601-mRNA-1">
    <property type="protein sequence ID" value="NBR_0001969601-mRNA-1"/>
    <property type="gene ID" value="NBR_0001969601"/>
</dbReference>
<dbReference type="STRING" id="27835.A0A0N4YR24"/>
<keyword evidence="3" id="KW-0732">Signal</keyword>
<reference evidence="6" key="1">
    <citation type="submission" date="2017-02" db="UniProtKB">
        <authorList>
            <consortium name="WormBaseParasite"/>
        </authorList>
    </citation>
    <scope>IDENTIFICATION</scope>
</reference>
<evidence type="ECO:0000313" key="5">
    <source>
        <dbReference type="Proteomes" id="UP000271162"/>
    </source>
</evidence>
<evidence type="ECO:0000313" key="6">
    <source>
        <dbReference type="WBParaSite" id="NBR_0001969601-mRNA-1"/>
    </source>
</evidence>
<accession>A0A0N4YR24</accession>
<organism evidence="6">
    <name type="scientific">Nippostrongylus brasiliensis</name>
    <name type="common">Rat hookworm</name>
    <dbReference type="NCBI Taxonomy" id="27835"/>
    <lineage>
        <taxon>Eukaryota</taxon>
        <taxon>Metazoa</taxon>
        <taxon>Ecdysozoa</taxon>
        <taxon>Nematoda</taxon>
        <taxon>Chromadorea</taxon>
        <taxon>Rhabditida</taxon>
        <taxon>Rhabditina</taxon>
        <taxon>Rhabditomorpha</taxon>
        <taxon>Strongyloidea</taxon>
        <taxon>Heligmosomidae</taxon>
        <taxon>Nippostrongylus</taxon>
    </lineage>
</organism>
<reference evidence="4 5" key="2">
    <citation type="submission" date="2018-11" db="EMBL/GenBank/DDBJ databases">
        <authorList>
            <consortium name="Pathogen Informatics"/>
        </authorList>
    </citation>
    <scope>NUCLEOTIDE SEQUENCE [LARGE SCALE GENOMIC DNA]</scope>
</reference>
<proteinExistence type="predicted"/>
<feature type="compositionally biased region" description="Basic and acidic residues" evidence="2">
    <location>
        <begin position="39"/>
        <end position="68"/>
    </location>
</feature>
<evidence type="ECO:0000313" key="4">
    <source>
        <dbReference type="EMBL" id="VDL83433.1"/>
    </source>
</evidence>
<keyword evidence="5" id="KW-1185">Reference proteome</keyword>
<evidence type="ECO:0000256" key="3">
    <source>
        <dbReference type="SAM" id="SignalP"/>
    </source>
</evidence>
<feature type="coiled-coil region" evidence="1">
    <location>
        <begin position="145"/>
        <end position="172"/>
    </location>
</feature>
<dbReference type="AlphaFoldDB" id="A0A0N4YR24"/>
<evidence type="ECO:0000256" key="1">
    <source>
        <dbReference type="SAM" id="Coils"/>
    </source>
</evidence>
<protein>
    <submittedName>
        <fullName evidence="4 6">Uncharacterized protein</fullName>
    </submittedName>
</protein>
<dbReference type="EMBL" id="UYSL01024401">
    <property type="protein sequence ID" value="VDL83433.1"/>
    <property type="molecule type" value="Genomic_DNA"/>
</dbReference>
<dbReference type="OMA" id="SIDCKKP"/>
<feature type="chain" id="PRO_5043125933" evidence="3">
    <location>
        <begin position="20"/>
        <end position="176"/>
    </location>
</feature>
<sequence>MQTRTLLVIAVCALLLVNSFECKKQNKESKNKKSKGGKGSKEQNVETKSVKSKAQKPEKEKVKVEKAAKAEKPAKPVIEVDEVIIEAPEVETAKENEVENHVHAAESIVDTINHRQAKPIIRPKSLRALNAYEKCKLECRRQRDSVQAQEYVDQLRAELQAAEEVLAAEAAAAAAA</sequence>